<feature type="compositionally biased region" description="Basic residues" evidence="1">
    <location>
        <begin position="90"/>
        <end position="101"/>
    </location>
</feature>
<feature type="region of interest" description="Disordered" evidence="1">
    <location>
        <begin position="86"/>
        <end position="117"/>
    </location>
</feature>
<reference evidence="2 3" key="1">
    <citation type="journal article" date="2018" name="BMC Genomics">
        <title>Genomic comparison of Trypanosoma conorhini and Trypanosoma rangeli to Trypanosoma cruzi strains of high and low virulence.</title>
        <authorList>
            <person name="Bradwell K.R."/>
            <person name="Koparde V.N."/>
            <person name="Matveyev A.V."/>
            <person name="Serrano M.G."/>
            <person name="Alves J.M."/>
            <person name="Parikh H."/>
            <person name="Huang B."/>
            <person name="Lee V."/>
            <person name="Espinosa-Alvarez O."/>
            <person name="Ortiz P.A."/>
            <person name="Costa-Martins A.G."/>
            <person name="Teixeira M.M."/>
            <person name="Buck G.A."/>
        </authorList>
    </citation>
    <scope>NUCLEOTIDE SEQUENCE [LARGE SCALE GENOMIC DNA]</scope>
    <source>
        <strain evidence="2 3">025E</strain>
    </source>
</reference>
<feature type="region of interest" description="Disordered" evidence="1">
    <location>
        <begin position="147"/>
        <end position="186"/>
    </location>
</feature>
<feature type="region of interest" description="Disordered" evidence="1">
    <location>
        <begin position="1"/>
        <end position="32"/>
    </location>
</feature>
<dbReference type="Proteomes" id="UP000284403">
    <property type="component" value="Unassembled WGS sequence"/>
</dbReference>
<name>A0A3R7NP97_9TRYP</name>
<protein>
    <submittedName>
        <fullName evidence="2">Uncharacterized protein</fullName>
    </submittedName>
</protein>
<accession>A0A3R7NP97</accession>
<dbReference type="OrthoDB" id="10455029at2759"/>
<evidence type="ECO:0000313" key="2">
    <source>
        <dbReference type="EMBL" id="RNF24929.1"/>
    </source>
</evidence>
<keyword evidence="3" id="KW-1185">Reference proteome</keyword>
<dbReference type="RefSeq" id="XP_029230615.1">
    <property type="nucleotide sequence ID" value="XM_029369332.1"/>
</dbReference>
<dbReference type="EMBL" id="MKKU01000092">
    <property type="protein sequence ID" value="RNF24929.1"/>
    <property type="molecule type" value="Genomic_DNA"/>
</dbReference>
<sequence length="186" mass="20176">MPLGAGSPPHGVRGASATTSIFSRGERGARSSPRYYDADLEWVPTAPLRQAMYRVYPFLLSVFLCMQACGQYLLWLLSIEESHFDDDASRRRRDQRGRRQLRGGQNGDSEEEEEADEKCLVPGAERGGAAAGGGAGARGAVELAVMDAHRGGGGGGGEQFCGPVKPRRIAPLRGFPLDELREEEWN</sequence>
<comment type="caution">
    <text evidence="2">The sequence shown here is derived from an EMBL/GenBank/DDBJ whole genome shotgun (WGS) entry which is preliminary data.</text>
</comment>
<feature type="compositionally biased region" description="Basic and acidic residues" evidence="1">
    <location>
        <begin position="176"/>
        <end position="186"/>
    </location>
</feature>
<dbReference type="AlphaFoldDB" id="A0A3R7NP97"/>
<organism evidence="2 3">
    <name type="scientific">Trypanosoma conorhini</name>
    <dbReference type="NCBI Taxonomy" id="83891"/>
    <lineage>
        <taxon>Eukaryota</taxon>
        <taxon>Discoba</taxon>
        <taxon>Euglenozoa</taxon>
        <taxon>Kinetoplastea</taxon>
        <taxon>Metakinetoplastina</taxon>
        <taxon>Trypanosomatida</taxon>
        <taxon>Trypanosomatidae</taxon>
        <taxon>Trypanosoma</taxon>
    </lineage>
</organism>
<evidence type="ECO:0000256" key="1">
    <source>
        <dbReference type="SAM" id="MobiDB-lite"/>
    </source>
</evidence>
<gene>
    <name evidence="2" type="ORF">Tco025E_02406</name>
</gene>
<evidence type="ECO:0000313" key="3">
    <source>
        <dbReference type="Proteomes" id="UP000284403"/>
    </source>
</evidence>
<proteinExistence type="predicted"/>
<dbReference type="GeneID" id="40316017"/>